<dbReference type="AlphaFoldDB" id="A0A923I836"/>
<dbReference type="Proteomes" id="UP000612361">
    <property type="component" value="Unassembled WGS sequence"/>
</dbReference>
<accession>A0A923I836</accession>
<evidence type="ECO:0000313" key="3">
    <source>
        <dbReference type="Proteomes" id="UP000612361"/>
    </source>
</evidence>
<protein>
    <recommendedName>
        <fullName evidence="4">Transporter</fullName>
    </recommendedName>
</protein>
<keyword evidence="1" id="KW-0732">Signal</keyword>
<evidence type="ECO:0000313" key="2">
    <source>
        <dbReference type="EMBL" id="MBC3935308.1"/>
    </source>
</evidence>
<name>A0A923I836_9BURK</name>
<dbReference type="EMBL" id="JACOGG010000007">
    <property type="protein sequence ID" value="MBC3935308.1"/>
    <property type="molecule type" value="Genomic_DNA"/>
</dbReference>
<evidence type="ECO:0000256" key="1">
    <source>
        <dbReference type="SAM" id="SignalP"/>
    </source>
</evidence>
<dbReference type="RefSeq" id="WP_186880897.1">
    <property type="nucleotide sequence ID" value="NZ_JACOGG010000007.1"/>
</dbReference>
<evidence type="ECO:0008006" key="4">
    <source>
        <dbReference type="Google" id="ProtNLM"/>
    </source>
</evidence>
<reference evidence="2" key="1">
    <citation type="submission" date="2020-08" db="EMBL/GenBank/DDBJ databases">
        <title>Novel species isolated from subtropical streams in China.</title>
        <authorList>
            <person name="Lu H."/>
        </authorList>
    </citation>
    <scope>NUCLEOTIDE SEQUENCE</scope>
    <source>
        <strain evidence="2">CY7W</strain>
    </source>
</reference>
<proteinExistence type="predicted"/>
<feature type="signal peptide" evidence="1">
    <location>
        <begin position="1"/>
        <end position="31"/>
    </location>
</feature>
<organism evidence="2 3">
    <name type="scientific">Undibacterium rugosum</name>
    <dbReference type="NCBI Taxonomy" id="2762291"/>
    <lineage>
        <taxon>Bacteria</taxon>
        <taxon>Pseudomonadati</taxon>
        <taxon>Pseudomonadota</taxon>
        <taxon>Betaproteobacteria</taxon>
        <taxon>Burkholderiales</taxon>
        <taxon>Oxalobacteraceae</taxon>
        <taxon>Undibacterium</taxon>
    </lineage>
</organism>
<comment type="caution">
    <text evidence="2">The sequence shown here is derived from an EMBL/GenBank/DDBJ whole genome shotgun (WGS) entry which is preliminary data.</text>
</comment>
<keyword evidence="3" id="KW-1185">Reference proteome</keyword>
<gene>
    <name evidence="2" type="ORF">H8K47_08045</name>
</gene>
<sequence>MSISNLYSTVKRPAFLMLSTLTFLAASNAQASCGSSFCLVNTDWSVQGAWLERGTRLDLRFEQVNQNRLMSGADKVTPSNANEVELETISRRWVFNLDHAFHDNWGVSLALPFIDRSHVHTESGERVNWTYRQLGDARAALRYQSDIQESASGKNAVMGATLGLKLATAKTNIANNTGTPAERSLQAGSGTTDLIGSAYYRRVLPDLASTWFVQLNTEIPLNEKDGYQPGATVGVDLGLRTEWKYGISPMLQLNFQHKKRDSGVKAEPDNSGGRSFSISPGLSYRINARSHLYGFAQLPAYQYVNGVQLAPKWALTLGLQSSF</sequence>
<feature type="chain" id="PRO_5037069263" description="Transporter" evidence="1">
    <location>
        <begin position="32"/>
        <end position="323"/>
    </location>
</feature>